<keyword evidence="6" id="KW-1185">Reference proteome</keyword>
<organism evidence="5 6">
    <name type="scientific">Cynoglossus semilaevis</name>
    <name type="common">Tongue sole</name>
    <dbReference type="NCBI Taxonomy" id="244447"/>
    <lineage>
        <taxon>Eukaryota</taxon>
        <taxon>Metazoa</taxon>
        <taxon>Chordata</taxon>
        <taxon>Craniata</taxon>
        <taxon>Vertebrata</taxon>
        <taxon>Euteleostomi</taxon>
        <taxon>Actinopterygii</taxon>
        <taxon>Neopterygii</taxon>
        <taxon>Teleostei</taxon>
        <taxon>Neoteleostei</taxon>
        <taxon>Acanthomorphata</taxon>
        <taxon>Carangaria</taxon>
        <taxon>Pleuronectiformes</taxon>
        <taxon>Pleuronectoidei</taxon>
        <taxon>Cynoglossidae</taxon>
        <taxon>Cynoglossinae</taxon>
        <taxon>Cynoglossus</taxon>
    </lineage>
</organism>
<feature type="transmembrane region" description="Helical" evidence="4">
    <location>
        <begin position="279"/>
        <end position="301"/>
    </location>
</feature>
<reference evidence="5" key="2">
    <citation type="submission" date="2025-08" db="UniProtKB">
        <authorList>
            <consortium name="Ensembl"/>
        </authorList>
    </citation>
    <scope>IDENTIFICATION</scope>
</reference>
<keyword evidence="3" id="KW-0808">Transferase</keyword>
<reference evidence="5 6" key="1">
    <citation type="journal article" date="2014" name="Nat. Genet.">
        <title>Whole-genome sequence of a flatfish provides insights into ZW sex chromosome evolution and adaptation to a benthic lifestyle.</title>
        <authorList>
            <person name="Chen S."/>
            <person name="Zhang G."/>
            <person name="Shao C."/>
            <person name="Huang Q."/>
            <person name="Liu G."/>
            <person name="Zhang P."/>
            <person name="Song W."/>
            <person name="An N."/>
            <person name="Chalopin D."/>
            <person name="Volff J.N."/>
            <person name="Hong Y."/>
            <person name="Li Q."/>
            <person name="Sha Z."/>
            <person name="Zhou H."/>
            <person name="Xie M."/>
            <person name="Yu Q."/>
            <person name="Liu Y."/>
            <person name="Xiang H."/>
            <person name="Wang N."/>
            <person name="Wu K."/>
            <person name="Yang C."/>
            <person name="Zhou Q."/>
            <person name="Liao X."/>
            <person name="Yang L."/>
            <person name="Hu Q."/>
            <person name="Zhang J."/>
            <person name="Meng L."/>
            <person name="Jin L."/>
            <person name="Tian Y."/>
            <person name="Lian J."/>
            <person name="Yang J."/>
            <person name="Miao G."/>
            <person name="Liu S."/>
            <person name="Liang Z."/>
            <person name="Yan F."/>
            <person name="Li Y."/>
            <person name="Sun B."/>
            <person name="Zhang H."/>
            <person name="Zhang J."/>
            <person name="Zhu Y."/>
            <person name="Du M."/>
            <person name="Zhao Y."/>
            <person name="Schartl M."/>
            <person name="Tang Q."/>
            <person name="Wang J."/>
        </authorList>
    </citation>
    <scope>NUCLEOTIDE SEQUENCE</scope>
</reference>
<dbReference type="PANTHER" id="PTHR48043">
    <property type="entry name" value="EG:EG0003.4 PROTEIN-RELATED"/>
    <property type="match status" value="1"/>
</dbReference>
<dbReference type="Pfam" id="PF00201">
    <property type="entry name" value="UDPGT"/>
    <property type="match status" value="1"/>
</dbReference>
<comment type="similarity">
    <text evidence="1">Belongs to the UDP-glycosyltransferase family.</text>
</comment>
<keyword evidence="4" id="KW-1133">Transmembrane helix</keyword>
<evidence type="ECO:0000256" key="3">
    <source>
        <dbReference type="ARBA" id="ARBA00022679"/>
    </source>
</evidence>
<accession>A0A3P8W6E0</accession>
<dbReference type="AlphaFoldDB" id="A0A3P8W6E0"/>
<dbReference type="InterPro" id="IPR002213">
    <property type="entry name" value="UDP_glucos_trans"/>
</dbReference>
<evidence type="ECO:0000256" key="2">
    <source>
        <dbReference type="ARBA" id="ARBA00022676"/>
    </source>
</evidence>
<dbReference type="GO" id="GO:0015020">
    <property type="term" value="F:glucuronosyltransferase activity"/>
    <property type="evidence" value="ECO:0007669"/>
    <property type="project" value="TreeGrafter"/>
</dbReference>
<name>A0A3P8W6E0_CYNSE</name>
<dbReference type="Ensembl" id="ENSCSET00000022366.1">
    <property type="protein sequence ID" value="ENSCSEP00000022087.1"/>
    <property type="gene ID" value="ENSCSEG00000014073.1"/>
</dbReference>
<keyword evidence="4" id="KW-0472">Membrane</keyword>
<dbReference type="InterPro" id="IPR050271">
    <property type="entry name" value="UDP-glycosyltransferase"/>
</dbReference>
<dbReference type="Proteomes" id="UP000265120">
    <property type="component" value="Chromosome W"/>
</dbReference>
<dbReference type="CDD" id="cd03784">
    <property type="entry name" value="GT1_Gtf-like"/>
    <property type="match status" value="1"/>
</dbReference>
<evidence type="ECO:0008006" key="7">
    <source>
        <dbReference type="Google" id="ProtNLM"/>
    </source>
</evidence>
<dbReference type="InParanoid" id="A0A3P8W6E0"/>
<proteinExistence type="inferred from homology"/>
<keyword evidence="2" id="KW-0328">Glycosyltransferase</keyword>
<dbReference type="GeneTree" id="ENSGT00940000164390"/>
<evidence type="ECO:0000313" key="6">
    <source>
        <dbReference type="Proteomes" id="UP000265120"/>
    </source>
</evidence>
<evidence type="ECO:0000313" key="5">
    <source>
        <dbReference type="Ensembl" id="ENSCSEP00000022087.1"/>
    </source>
</evidence>
<evidence type="ECO:0000256" key="4">
    <source>
        <dbReference type="SAM" id="Phobius"/>
    </source>
</evidence>
<sequence length="315" mass="36707">MSKLTDKMDFSERVWNSGFYLLNDLVYDHIIWNDLDNYYSDFKSNVLTGTPTSACKMMGKADIWLIRNYWDLNFPYPILPNFKYAVRIHYRPAKPMPHDIEDFVQSSREHGVFTLGSLITNITREKANMIASALAQIPQKVISDKNHKTLHANIRLFYWLPQNDLLGEFSANGIYEAIYHSVPMVGIPMFADQPANMVHMKARGAARIVDLNFNKQKTSTNRDYKENAMRLSRTHHDRPMSPCDKAIFWIQYTIRNKGAKHLRVQAHELTWYQYHSLDVLVFLLSVVLLVNVLFIKTFSFCSRRCCGSKRKRKTA</sequence>
<reference evidence="5" key="3">
    <citation type="submission" date="2025-09" db="UniProtKB">
        <authorList>
            <consortium name="Ensembl"/>
        </authorList>
    </citation>
    <scope>IDENTIFICATION</scope>
</reference>
<dbReference type="PANTHER" id="PTHR48043:SF140">
    <property type="entry name" value="UDP-GLUCURONOSYLTRANSFERASE 2A1"/>
    <property type="match status" value="1"/>
</dbReference>
<protein>
    <recommendedName>
        <fullName evidence="7">Glucuronosyltransferase</fullName>
    </recommendedName>
</protein>
<dbReference type="OMA" id="MRTESAW"/>
<evidence type="ECO:0000256" key="1">
    <source>
        <dbReference type="ARBA" id="ARBA00009995"/>
    </source>
</evidence>
<dbReference type="SUPFAM" id="SSF53756">
    <property type="entry name" value="UDP-Glycosyltransferase/glycogen phosphorylase"/>
    <property type="match status" value="1"/>
</dbReference>
<keyword evidence="4" id="KW-0812">Transmembrane</keyword>
<dbReference type="Gene3D" id="3.40.50.2000">
    <property type="entry name" value="Glycogen Phosphorylase B"/>
    <property type="match status" value="1"/>
</dbReference>